<evidence type="ECO:0000313" key="1">
    <source>
        <dbReference type="EMBL" id="CAB4732051.1"/>
    </source>
</evidence>
<reference evidence="3" key="1">
    <citation type="submission" date="2020-05" db="EMBL/GenBank/DDBJ databases">
        <authorList>
            <person name="Chiriac C."/>
            <person name="Salcher M."/>
            <person name="Ghai R."/>
            <person name="Kavagutti S V."/>
        </authorList>
    </citation>
    <scope>NUCLEOTIDE SEQUENCE</scope>
</reference>
<dbReference type="InterPro" id="IPR009057">
    <property type="entry name" value="Homeodomain-like_sf"/>
</dbReference>
<evidence type="ECO:0000313" key="2">
    <source>
        <dbReference type="EMBL" id="CAB4809587.1"/>
    </source>
</evidence>
<dbReference type="AlphaFoldDB" id="A0A6J7ERT1"/>
<gene>
    <name evidence="1" type="ORF">UFOPK2658_01751</name>
    <name evidence="2" type="ORF">UFOPK3004_01143</name>
    <name evidence="3" type="ORF">UFOPK3304_01925</name>
    <name evidence="4" type="ORF">UFOPK3494_01848</name>
    <name evidence="5" type="ORF">UFOPK4134_01592</name>
</gene>
<sequence>MHVVLAEGVSALSYGRVAKELAISDRMVVYYFPAKSDLISAVIVAIGSELQLMLEEAFGSEPLSAKELMRRAWPVLSVKKAQSMFNGFFEVIGLASAGQSPYDELAPVLLNGWIDWLADRVKAQSAVRRREIAASVVAQIDGLLMIRRISGARIANAAARELGIG</sequence>
<dbReference type="EMBL" id="CAFAAL010000104">
    <property type="protein sequence ID" value="CAB4809587.1"/>
    <property type="molecule type" value="Genomic_DNA"/>
</dbReference>
<organism evidence="3">
    <name type="scientific">freshwater metagenome</name>
    <dbReference type="NCBI Taxonomy" id="449393"/>
    <lineage>
        <taxon>unclassified sequences</taxon>
        <taxon>metagenomes</taxon>
        <taxon>ecological metagenomes</taxon>
    </lineage>
</organism>
<protein>
    <submittedName>
        <fullName evidence="3">Unannotated protein</fullName>
    </submittedName>
</protein>
<proteinExistence type="predicted"/>
<dbReference type="EMBL" id="CAFBMF010000208">
    <property type="protein sequence ID" value="CAB4916669.1"/>
    <property type="molecule type" value="Genomic_DNA"/>
</dbReference>
<dbReference type="Gene3D" id="1.10.357.10">
    <property type="entry name" value="Tetracycline Repressor, domain 2"/>
    <property type="match status" value="1"/>
</dbReference>
<dbReference type="SUPFAM" id="SSF46689">
    <property type="entry name" value="Homeodomain-like"/>
    <property type="match status" value="1"/>
</dbReference>
<evidence type="ECO:0000313" key="4">
    <source>
        <dbReference type="EMBL" id="CAB4916669.1"/>
    </source>
</evidence>
<evidence type="ECO:0000313" key="3">
    <source>
        <dbReference type="EMBL" id="CAB4883890.1"/>
    </source>
</evidence>
<dbReference type="EMBL" id="CAFBPS010000164">
    <property type="protein sequence ID" value="CAB5036252.1"/>
    <property type="molecule type" value="Genomic_DNA"/>
</dbReference>
<name>A0A6J7ERT1_9ZZZZ</name>
<dbReference type="EMBL" id="CAEZYH010000118">
    <property type="protein sequence ID" value="CAB4732051.1"/>
    <property type="molecule type" value="Genomic_DNA"/>
</dbReference>
<dbReference type="EMBL" id="CAFBLJ010000181">
    <property type="protein sequence ID" value="CAB4883890.1"/>
    <property type="molecule type" value="Genomic_DNA"/>
</dbReference>
<accession>A0A6J7ERT1</accession>
<evidence type="ECO:0000313" key="5">
    <source>
        <dbReference type="EMBL" id="CAB5036252.1"/>
    </source>
</evidence>